<dbReference type="InterPro" id="IPR052953">
    <property type="entry name" value="Ser-rich/MCO-related"/>
</dbReference>
<dbReference type="EMBL" id="PGCI01000893">
    <property type="protein sequence ID" value="PLW12217.1"/>
    <property type="molecule type" value="Genomic_DNA"/>
</dbReference>
<dbReference type="PANTHER" id="PTHR34883:SF15">
    <property type="entry name" value="EXTRACELLULAR SERINE-RICH PROTEIN"/>
    <property type="match status" value="1"/>
</dbReference>
<dbReference type="Proteomes" id="UP000235392">
    <property type="component" value="Unassembled WGS sequence"/>
</dbReference>
<feature type="compositionally biased region" description="Low complexity" evidence="1">
    <location>
        <begin position="70"/>
        <end position="88"/>
    </location>
</feature>
<feature type="region of interest" description="Disordered" evidence="1">
    <location>
        <begin position="70"/>
        <end position="157"/>
    </location>
</feature>
<keyword evidence="2" id="KW-0812">Transmembrane</keyword>
<gene>
    <name evidence="4" type="ORF">PCANC_10192</name>
    <name evidence="5" type="ORF">PCANC_11218</name>
    <name evidence="3" type="ORF">PCASD_18835</name>
</gene>
<dbReference type="Proteomes" id="UP000235388">
    <property type="component" value="Unassembled WGS sequence"/>
</dbReference>
<keyword evidence="2" id="KW-0472">Membrane</keyword>
<feature type="compositionally biased region" description="Polar residues" evidence="1">
    <location>
        <begin position="335"/>
        <end position="350"/>
    </location>
</feature>
<feature type="transmembrane region" description="Helical" evidence="2">
    <location>
        <begin position="524"/>
        <end position="542"/>
    </location>
</feature>
<comment type="caution">
    <text evidence="5">The sequence shown here is derived from an EMBL/GenBank/DDBJ whole genome shotgun (WGS) entry which is preliminary data.</text>
</comment>
<feature type="region of interest" description="Disordered" evidence="1">
    <location>
        <begin position="265"/>
        <end position="352"/>
    </location>
</feature>
<evidence type="ECO:0000313" key="3">
    <source>
        <dbReference type="EMBL" id="PLW12217.1"/>
    </source>
</evidence>
<dbReference type="STRING" id="200324.A0A2N5V8K5"/>
<accession>A0A2N5V8K5</accession>
<feature type="compositionally biased region" description="Low complexity" evidence="1">
    <location>
        <begin position="115"/>
        <end position="130"/>
    </location>
</feature>
<name>A0A2N5V8K5_9BASI</name>
<dbReference type="PANTHER" id="PTHR34883">
    <property type="entry name" value="SERINE-RICH PROTEIN, PUTATIVE-RELATED-RELATED"/>
    <property type="match status" value="1"/>
</dbReference>
<feature type="compositionally biased region" description="Low complexity" evidence="1">
    <location>
        <begin position="466"/>
        <end position="482"/>
    </location>
</feature>
<feature type="compositionally biased region" description="Polar residues" evidence="1">
    <location>
        <begin position="483"/>
        <end position="518"/>
    </location>
</feature>
<keyword evidence="2" id="KW-1133">Transmembrane helix</keyword>
<sequence>MAGISPIYSTGTEHKVNVGKNGSTFDPSHISAKKGDTITFVFFQDGHTLTQTHFANPCAGTNPPSDSFCTVTSASSTNDSSSYPTGSSDYPTEGLQPNVSSNYPTSSDPQKDPDTNTTSSPPTEPSTPTKPADPVSTPTVKDPSSNPGSGPASPSTTPAACLCPAPVNTSSAYPTAPDPTTPKKKTCDSKCIEVSGQCQNSTDCDAQSKSPSDTKCKMEDGKCKKCGQSSLLRKRGSSSDSFTYFRKLLRRDTLDDTVQKVDVSNTAATSQTDGSTQLDTSPTSQDTNLLTSAVATSSTGQTSSSPTGTDSTTSSVSSLGVGSSSTVGQDASIGLGTNNTDGGASANPSGLDSGFVKVSEEQKSTGKSWKIQITDDSKPLWFMCATINHCTTGMVFAVNPPDSGDKTFDKFVQAAKASTCPTQYPTKTNLQGDGCTAAAPPCDGKKKENAPADTPPVSSGGNTELPKTPTTPEQNQTTPTVTSGESNAPPATSPVPESQQPPQGNTTSPEGKTSGQGHQFNGNSISFFLYTVIIFITFIVSWDSL</sequence>
<evidence type="ECO:0000313" key="6">
    <source>
        <dbReference type="Proteomes" id="UP000235388"/>
    </source>
</evidence>
<organism evidence="5 6">
    <name type="scientific">Puccinia coronata f. sp. avenae</name>
    <dbReference type="NCBI Taxonomy" id="200324"/>
    <lineage>
        <taxon>Eukaryota</taxon>
        <taxon>Fungi</taxon>
        <taxon>Dikarya</taxon>
        <taxon>Basidiomycota</taxon>
        <taxon>Pucciniomycotina</taxon>
        <taxon>Pucciniomycetes</taxon>
        <taxon>Pucciniales</taxon>
        <taxon>Pucciniaceae</taxon>
        <taxon>Puccinia</taxon>
    </lineage>
</organism>
<evidence type="ECO:0000313" key="4">
    <source>
        <dbReference type="EMBL" id="PLW20000.1"/>
    </source>
</evidence>
<dbReference type="EMBL" id="PGCJ01000804">
    <property type="protein sequence ID" value="PLW20000.1"/>
    <property type="molecule type" value="Genomic_DNA"/>
</dbReference>
<reference evidence="6 7" key="1">
    <citation type="submission" date="2017-11" db="EMBL/GenBank/DDBJ databases">
        <title>De novo assembly and phasing of dikaryotic genomes from two isolates of Puccinia coronata f. sp. avenae, the causal agent of oat crown rust.</title>
        <authorList>
            <person name="Miller M.E."/>
            <person name="Zhang Y."/>
            <person name="Omidvar V."/>
            <person name="Sperschneider J."/>
            <person name="Schwessinger B."/>
            <person name="Raley C."/>
            <person name="Palmer J.M."/>
            <person name="Garnica D."/>
            <person name="Upadhyaya N."/>
            <person name="Rathjen J."/>
            <person name="Taylor J.M."/>
            <person name="Park R.F."/>
            <person name="Dodds P.N."/>
            <person name="Hirsch C.D."/>
            <person name="Kianian S.F."/>
            <person name="Figueroa M."/>
        </authorList>
    </citation>
    <scope>NUCLEOTIDE SEQUENCE [LARGE SCALE GENOMIC DNA]</scope>
    <source>
        <strain evidence="5">12NC29</strain>
        <strain evidence="3">12SD80</strain>
    </source>
</reference>
<evidence type="ECO:0000256" key="1">
    <source>
        <dbReference type="SAM" id="MobiDB-lite"/>
    </source>
</evidence>
<proteinExistence type="predicted"/>
<evidence type="ECO:0000313" key="5">
    <source>
        <dbReference type="EMBL" id="PLW46331.1"/>
    </source>
</evidence>
<dbReference type="SUPFAM" id="SSF49503">
    <property type="entry name" value="Cupredoxins"/>
    <property type="match status" value="2"/>
</dbReference>
<dbReference type="OrthoDB" id="1921208at2759"/>
<dbReference type="EMBL" id="PGCJ01000120">
    <property type="protein sequence ID" value="PLW46331.1"/>
    <property type="molecule type" value="Genomic_DNA"/>
</dbReference>
<protein>
    <recommendedName>
        <fullName evidence="8">Phytocyanin domain-containing protein</fullName>
    </recommendedName>
</protein>
<dbReference type="Gene3D" id="2.60.40.420">
    <property type="entry name" value="Cupredoxins - blue copper proteins"/>
    <property type="match status" value="2"/>
</dbReference>
<feature type="region of interest" description="Disordered" evidence="1">
    <location>
        <begin position="443"/>
        <end position="518"/>
    </location>
</feature>
<feature type="compositionally biased region" description="Low complexity" evidence="1">
    <location>
        <begin position="291"/>
        <end position="328"/>
    </location>
</feature>
<evidence type="ECO:0000256" key="2">
    <source>
        <dbReference type="SAM" id="Phobius"/>
    </source>
</evidence>
<dbReference type="AlphaFoldDB" id="A0A2N5V8K5"/>
<keyword evidence="6" id="KW-1185">Reference proteome</keyword>
<dbReference type="InterPro" id="IPR008972">
    <property type="entry name" value="Cupredoxin"/>
</dbReference>
<evidence type="ECO:0000313" key="7">
    <source>
        <dbReference type="Proteomes" id="UP000235392"/>
    </source>
</evidence>
<evidence type="ECO:0008006" key="8">
    <source>
        <dbReference type="Google" id="ProtNLM"/>
    </source>
</evidence>
<feature type="compositionally biased region" description="Low complexity" evidence="1">
    <location>
        <begin position="143"/>
        <end position="157"/>
    </location>
</feature>
<feature type="compositionally biased region" description="Polar residues" evidence="1">
    <location>
        <begin position="95"/>
        <end position="108"/>
    </location>
</feature>
<feature type="compositionally biased region" description="Polar residues" evidence="1">
    <location>
        <begin position="265"/>
        <end position="290"/>
    </location>
</feature>